<feature type="compositionally biased region" description="Basic residues" evidence="6">
    <location>
        <begin position="1"/>
        <end position="10"/>
    </location>
</feature>
<accession>A0A7J8VC99</accession>
<organism evidence="8 9">
    <name type="scientific">Gossypium klotzschianum</name>
    <dbReference type="NCBI Taxonomy" id="34286"/>
    <lineage>
        <taxon>Eukaryota</taxon>
        <taxon>Viridiplantae</taxon>
        <taxon>Streptophyta</taxon>
        <taxon>Embryophyta</taxon>
        <taxon>Tracheophyta</taxon>
        <taxon>Spermatophyta</taxon>
        <taxon>Magnoliopsida</taxon>
        <taxon>eudicotyledons</taxon>
        <taxon>Gunneridae</taxon>
        <taxon>Pentapetalae</taxon>
        <taxon>rosids</taxon>
        <taxon>malvids</taxon>
        <taxon>Malvales</taxon>
        <taxon>Malvaceae</taxon>
        <taxon>Malvoideae</taxon>
        <taxon>Gossypium</taxon>
    </lineage>
</organism>
<dbReference type="GO" id="GO:0003700">
    <property type="term" value="F:DNA-binding transcription factor activity"/>
    <property type="evidence" value="ECO:0007669"/>
    <property type="project" value="UniProtKB-UniRule"/>
</dbReference>
<reference evidence="8 9" key="1">
    <citation type="journal article" date="2019" name="Genome Biol. Evol.">
        <title>Insights into the evolution of the New World diploid cottons (Gossypium, subgenus Houzingenia) based on genome sequencing.</title>
        <authorList>
            <person name="Grover C.E."/>
            <person name="Arick M.A. 2nd"/>
            <person name="Thrash A."/>
            <person name="Conover J.L."/>
            <person name="Sanders W.S."/>
            <person name="Peterson D.G."/>
            <person name="Frelichowski J.E."/>
            <person name="Scheffler J.A."/>
            <person name="Scheffler B.E."/>
            <person name="Wendel J.F."/>
        </authorList>
    </citation>
    <scope>NUCLEOTIDE SEQUENCE [LARGE SCALE GENOMIC DNA]</scope>
    <source>
        <strain evidence="8">57</strain>
        <tissue evidence="8">Leaf</tissue>
    </source>
</reference>
<proteinExistence type="inferred from homology"/>
<evidence type="ECO:0000256" key="5">
    <source>
        <dbReference type="RuleBase" id="RU369040"/>
    </source>
</evidence>
<name>A0A7J8VC99_9ROSI</name>
<dbReference type="InterPro" id="IPR033264">
    <property type="entry name" value="BZR"/>
</dbReference>
<evidence type="ECO:0000256" key="2">
    <source>
        <dbReference type="ARBA" id="ARBA00023015"/>
    </source>
</evidence>
<keyword evidence="2 5" id="KW-0805">Transcription regulation</keyword>
<dbReference type="GO" id="GO:0005634">
    <property type="term" value="C:nucleus"/>
    <property type="evidence" value="ECO:0007669"/>
    <property type="project" value="UniProtKB-SubCell"/>
</dbReference>
<evidence type="ECO:0000256" key="3">
    <source>
        <dbReference type="ARBA" id="ARBA00023125"/>
    </source>
</evidence>
<feature type="compositionally biased region" description="Basic and acidic residues" evidence="6">
    <location>
        <begin position="11"/>
        <end position="20"/>
    </location>
</feature>
<gene>
    <name evidence="8" type="ORF">Goklo_012221</name>
</gene>
<dbReference type="EMBL" id="JABFAB010000009">
    <property type="protein sequence ID" value="MBA0660172.1"/>
    <property type="molecule type" value="Genomic_DNA"/>
</dbReference>
<keyword evidence="9" id="KW-1185">Reference proteome</keyword>
<dbReference type="OrthoDB" id="1907033at2759"/>
<keyword evidence="5" id="KW-1070">Brassinosteroid signaling pathway</keyword>
<keyword evidence="4 5" id="KW-0804">Transcription</keyword>
<dbReference type="GO" id="GO:0009742">
    <property type="term" value="P:brassinosteroid mediated signaling pathway"/>
    <property type="evidence" value="ECO:0007669"/>
    <property type="project" value="UniProtKB-UniRule"/>
</dbReference>
<feature type="compositionally biased region" description="Polar residues" evidence="6">
    <location>
        <begin position="64"/>
        <end position="82"/>
    </location>
</feature>
<evidence type="ECO:0000256" key="1">
    <source>
        <dbReference type="ARBA" id="ARBA00005909"/>
    </source>
</evidence>
<evidence type="ECO:0000259" key="7">
    <source>
        <dbReference type="Pfam" id="PF05687"/>
    </source>
</evidence>
<protein>
    <recommendedName>
        <fullName evidence="5">Protein BZR1 homolog</fullName>
    </recommendedName>
    <alternativeName>
        <fullName evidence="5">Protein BRASSINAZOLE-RESISTANT 1 homolog</fullName>
    </alternativeName>
</protein>
<dbReference type="PANTHER" id="PTHR31506:SF22">
    <property type="entry name" value="PROTEIN BRASSINAZOLE-RESISTANT 2"/>
    <property type="match status" value="1"/>
</dbReference>
<comment type="caution">
    <text evidence="8">The sequence shown here is derived from an EMBL/GenBank/DDBJ whole genome shotgun (WGS) entry which is preliminary data.</text>
</comment>
<evidence type="ECO:0000256" key="4">
    <source>
        <dbReference type="ARBA" id="ARBA00023163"/>
    </source>
</evidence>
<evidence type="ECO:0000256" key="6">
    <source>
        <dbReference type="SAM" id="MobiDB-lite"/>
    </source>
</evidence>
<dbReference type="GO" id="GO:0003677">
    <property type="term" value="F:DNA binding"/>
    <property type="evidence" value="ECO:0007669"/>
    <property type="project" value="UniProtKB-UniRule"/>
</dbReference>
<comment type="function">
    <text evidence="5">Functions in brassinosteroid signaling. May function as transcriptional repressor.</text>
</comment>
<keyword evidence="3 5" id="KW-0238">DNA-binding</keyword>
<dbReference type="Pfam" id="PF05687">
    <property type="entry name" value="BES1_N"/>
    <property type="match status" value="1"/>
</dbReference>
<comment type="similarity">
    <text evidence="1 5">Belongs to the BZR/LAT61 family.</text>
</comment>
<comment type="subcellular location">
    <subcellularLocation>
        <location evidence="5">Nucleus</location>
    </subcellularLocation>
</comment>
<dbReference type="GO" id="GO:0006351">
    <property type="term" value="P:DNA-templated transcription"/>
    <property type="evidence" value="ECO:0007669"/>
    <property type="project" value="InterPro"/>
</dbReference>
<evidence type="ECO:0000313" key="8">
    <source>
        <dbReference type="EMBL" id="MBA0660172.1"/>
    </source>
</evidence>
<feature type="region of interest" description="Disordered" evidence="6">
    <location>
        <begin position="64"/>
        <end position="85"/>
    </location>
</feature>
<sequence>MLAPAQRRKPSWRERENNMRRERRRRAIAVLKALCVEAGWVVEDDGTTYRKGCKPPPIDIASNSAKITPYSSQNPSPLSSAFPSPCQVSPSSSSFPIPTRAAANNSSSLLPFFRSAIPSPLPPFRISNSTPVTPPLSSPTFKNFR</sequence>
<feature type="domain" description="BES1/BZR1 plant transcription factor N-terminal" evidence="7">
    <location>
        <begin position="30"/>
        <end position="102"/>
    </location>
</feature>
<feature type="region of interest" description="Disordered" evidence="6">
    <location>
        <begin position="1"/>
        <end position="20"/>
    </location>
</feature>
<dbReference type="Proteomes" id="UP000593573">
    <property type="component" value="Unassembled WGS sequence"/>
</dbReference>
<dbReference type="InterPro" id="IPR008540">
    <property type="entry name" value="BES1_N"/>
</dbReference>
<evidence type="ECO:0000313" key="9">
    <source>
        <dbReference type="Proteomes" id="UP000593573"/>
    </source>
</evidence>
<dbReference type="PANTHER" id="PTHR31506">
    <property type="entry name" value="BES1/BZR1 HOMOLOG PROTEIN 3-RELATED"/>
    <property type="match status" value="1"/>
</dbReference>
<dbReference type="AlphaFoldDB" id="A0A7J8VC99"/>